<name>A0A3G4ZU38_9VIRU</name>
<proteinExistence type="predicted"/>
<reference evidence="2" key="1">
    <citation type="submission" date="2018-10" db="EMBL/GenBank/DDBJ databases">
        <title>Hidden diversity of soil giant viruses.</title>
        <authorList>
            <person name="Schulz F."/>
            <person name="Alteio L."/>
            <person name="Goudeau D."/>
            <person name="Ryan E.M."/>
            <person name="Malmstrom R.R."/>
            <person name="Blanchard J."/>
            <person name="Woyke T."/>
        </authorList>
    </citation>
    <scope>NUCLEOTIDE SEQUENCE</scope>
    <source>
        <strain evidence="2">BAV1</strain>
    </source>
</reference>
<accession>A0A3G4ZU38</accession>
<protein>
    <submittedName>
        <fullName evidence="2">Uncharacterized protein</fullName>
    </submittedName>
</protein>
<sequence>MICIDRKIKEDLKEDLKEQIVELQEGIKKLDPDTFLEIQRAEMIKAVAEPIDILETEVGAELEKAAEKVEPEAVENQNNQEDQIKKSQSLS</sequence>
<gene>
    <name evidence="2" type="ORF">Barrevirus12_12</name>
</gene>
<evidence type="ECO:0000313" key="2">
    <source>
        <dbReference type="EMBL" id="AYV77103.1"/>
    </source>
</evidence>
<organism evidence="2">
    <name type="scientific">Barrevirus sp</name>
    <dbReference type="NCBI Taxonomy" id="2487763"/>
    <lineage>
        <taxon>Viruses</taxon>
        <taxon>Varidnaviria</taxon>
        <taxon>Bamfordvirae</taxon>
        <taxon>Nucleocytoviricota</taxon>
        <taxon>Megaviricetes</taxon>
        <taxon>Imitervirales</taxon>
        <taxon>Mimiviridae</taxon>
        <taxon>Klosneuvirinae</taxon>
    </lineage>
</organism>
<feature type="compositionally biased region" description="Polar residues" evidence="1">
    <location>
        <begin position="76"/>
        <end position="91"/>
    </location>
</feature>
<feature type="region of interest" description="Disordered" evidence="1">
    <location>
        <begin position="64"/>
        <end position="91"/>
    </location>
</feature>
<evidence type="ECO:0000256" key="1">
    <source>
        <dbReference type="SAM" id="MobiDB-lite"/>
    </source>
</evidence>
<dbReference type="EMBL" id="MK072009">
    <property type="protein sequence ID" value="AYV77103.1"/>
    <property type="molecule type" value="Genomic_DNA"/>
</dbReference>